<dbReference type="KEGG" id="mgx:CM1_02745"/>
<protein>
    <recommendedName>
        <fullName evidence="1">2-C-methyl-D-erythritol 2,4-cyclodiphosphate synthase domain-containing protein</fullName>
    </recommendedName>
</protein>
<dbReference type="InterPro" id="IPR003526">
    <property type="entry name" value="MECDP_synthase"/>
</dbReference>
<evidence type="ECO:0000313" key="3">
    <source>
        <dbReference type="Proteomes" id="UP000005254"/>
    </source>
</evidence>
<reference evidence="2 3" key="1">
    <citation type="journal article" date="2012" name="J. Bacteriol.">
        <title>Draft Genome Sequences of Four Axenic Mycoplasma genitalium Strains Isolated from Denmark, Japan, and Australia.</title>
        <authorList>
            <person name="McGowin C.L."/>
            <person name="Ma L."/>
            <person name="Jensen J.S."/>
            <person name="Mancuso M.M."/>
            <person name="Hamasuna R."/>
            <person name="Adegboye D."/>
            <person name="Martin D.H."/>
        </authorList>
    </citation>
    <scope>NUCLEOTIDE SEQUENCE [LARGE SCALE GENOMIC DNA]</scope>
    <source>
        <strain evidence="2 3">M6320</strain>
    </source>
</reference>
<dbReference type="Pfam" id="PF02542">
    <property type="entry name" value="YgbB"/>
    <property type="match status" value="1"/>
</dbReference>
<dbReference type="RefSeq" id="WP_014894088.1">
    <property type="nucleotide sequence ID" value="NC_018497.1"/>
</dbReference>
<evidence type="ECO:0000313" key="2">
    <source>
        <dbReference type="EMBL" id="AFQ04290.1"/>
    </source>
</evidence>
<dbReference type="PANTHER" id="PTHR43181">
    <property type="entry name" value="2-C-METHYL-D-ERYTHRITOL 2,4-CYCLODIPHOSPHATE SYNTHASE, CHLOROPLASTIC"/>
    <property type="match status" value="1"/>
</dbReference>
<evidence type="ECO:0000259" key="1">
    <source>
        <dbReference type="Pfam" id="PF02542"/>
    </source>
</evidence>
<sequence>MQLRVGLGSKKYHIKLRKESKNKFWLGGVDFENSKYIYDLENSDEVSDVIQLAVADALFGATALGDGHIVFNKEKSTVQFKGTAKKEAPRVLARTYNFIRKNWIINNIDISLEIPQEQKVDDYKHAIFAFICSALRISELTINLKVRKPLDSNEINCLAVVLVERQKTK</sequence>
<dbReference type="EMBL" id="CP003772">
    <property type="protein sequence ID" value="AFQ04290.1"/>
    <property type="molecule type" value="Genomic_DNA"/>
</dbReference>
<organism evidence="2 3">
    <name type="scientific">Mycoplasmoides genitalium M6320</name>
    <dbReference type="NCBI Taxonomy" id="662945"/>
    <lineage>
        <taxon>Bacteria</taxon>
        <taxon>Bacillati</taxon>
        <taxon>Mycoplasmatota</taxon>
        <taxon>Mycoplasmoidales</taxon>
        <taxon>Mycoplasmoidaceae</taxon>
        <taxon>Mycoplasmoides</taxon>
    </lineage>
</organism>
<dbReference type="SUPFAM" id="SSF69765">
    <property type="entry name" value="IpsF-like"/>
    <property type="match status" value="1"/>
</dbReference>
<gene>
    <name evidence="2" type="ORF">CM1_02745</name>
</gene>
<proteinExistence type="predicted"/>
<dbReference type="AlphaFoldDB" id="A0ABC7ZJI3"/>
<dbReference type="Proteomes" id="UP000005254">
    <property type="component" value="Chromosome"/>
</dbReference>
<dbReference type="InterPro" id="IPR036571">
    <property type="entry name" value="MECDP_synthase_sf"/>
</dbReference>
<accession>A0ABC7ZJI3</accession>
<dbReference type="PANTHER" id="PTHR43181:SF1">
    <property type="entry name" value="2-C-METHYL-D-ERYTHRITOL 2,4-CYCLODIPHOSPHATE SYNTHASE, CHLOROPLASTIC"/>
    <property type="match status" value="1"/>
</dbReference>
<feature type="domain" description="2-C-methyl-D-erythritol 2,4-cyclodiphosphate synthase" evidence="1">
    <location>
        <begin position="4"/>
        <end position="163"/>
    </location>
</feature>
<dbReference type="Gene3D" id="3.30.1330.50">
    <property type="entry name" value="2-C-methyl-D-erythritol 2,4-cyclodiphosphate synthase"/>
    <property type="match status" value="1"/>
</dbReference>
<name>A0ABC7ZJI3_MYCGT</name>